<comment type="caution">
    <text evidence="1">The sequence shown here is derived from an EMBL/GenBank/DDBJ whole genome shotgun (WGS) entry which is preliminary data.</text>
</comment>
<dbReference type="RefSeq" id="WP_196044562.1">
    <property type="nucleotide sequence ID" value="NZ_JBFDTA010000018.1"/>
</dbReference>
<protein>
    <submittedName>
        <fullName evidence="1">Uncharacterized protein</fullName>
    </submittedName>
</protein>
<dbReference type="EMBL" id="JBFDTB010000016">
    <property type="protein sequence ID" value="MEW3466506.1"/>
    <property type="molecule type" value="Genomic_DNA"/>
</dbReference>
<evidence type="ECO:0000313" key="2">
    <source>
        <dbReference type="Proteomes" id="UP001554047"/>
    </source>
</evidence>
<gene>
    <name evidence="1" type="ORF">AB1I55_10425</name>
</gene>
<sequence length="239" mass="28253">MLTFEKVQQGNFELVYKIPKEVGQRYEELTSFYRGRDFNKEIESYIESFVNDFRSFVTPENEKALDERLVRYNKLVVELRTNILKATTIPSVMISGGANYPTRKKKRELDRIHELERELYSNDGKHERFLDNTRKMFDPVLIEQRENVDAKRKAKAKEEGWQAFYSELEHEEIAGYGIDLEDNRIYIVTNGKPSEDIRGLLKSAAMRWSPKNKRWQRILTENAIRAIENKILIPLELSE</sequence>
<dbReference type="Proteomes" id="UP001554047">
    <property type="component" value="Unassembled WGS sequence"/>
</dbReference>
<evidence type="ECO:0000313" key="1">
    <source>
        <dbReference type="EMBL" id="MEW3466506.1"/>
    </source>
</evidence>
<accession>A0ABV3MDJ7</accession>
<keyword evidence="2" id="KW-1185">Reference proteome</keyword>
<reference evidence="1 2" key="1">
    <citation type="submission" date="2024-05" db="EMBL/GenBank/DDBJ databases">
        <title>Human gut microbiome strain richness.</title>
        <authorList>
            <person name="Chen-Liaw A."/>
        </authorList>
    </citation>
    <scope>NUCLEOTIDE SEQUENCE [LARGE SCALE GENOMIC DNA]</scope>
    <source>
        <strain evidence="1 2">J1100102st1_G3_J1100102_180507</strain>
    </source>
</reference>
<proteinExistence type="predicted"/>
<name>A0ABV3MDJ7_9ENTE</name>
<organism evidence="1 2">
    <name type="scientific">Enterococcus entomosocium</name>
    <dbReference type="NCBI Taxonomy" id="3034352"/>
    <lineage>
        <taxon>Bacteria</taxon>
        <taxon>Bacillati</taxon>
        <taxon>Bacillota</taxon>
        <taxon>Bacilli</taxon>
        <taxon>Lactobacillales</taxon>
        <taxon>Enterococcaceae</taxon>
        <taxon>Enterococcus</taxon>
    </lineage>
</organism>